<dbReference type="Proteomes" id="UP000261948">
    <property type="component" value="Unassembled WGS sequence"/>
</dbReference>
<proteinExistence type="predicted"/>
<protein>
    <submittedName>
        <fullName evidence="1">Uncharacterized protein</fullName>
    </submittedName>
</protein>
<keyword evidence="2" id="KW-1185">Reference proteome</keyword>
<organism evidence="1 2">
    <name type="scientific">Comamonas testosteroni</name>
    <name type="common">Pseudomonas testosteroni</name>
    <dbReference type="NCBI Taxonomy" id="285"/>
    <lineage>
        <taxon>Bacteria</taxon>
        <taxon>Pseudomonadati</taxon>
        <taxon>Pseudomonadota</taxon>
        <taxon>Betaproteobacteria</taxon>
        <taxon>Burkholderiales</taxon>
        <taxon>Comamonadaceae</taxon>
        <taxon>Comamonas</taxon>
    </lineage>
</organism>
<dbReference type="AlphaFoldDB" id="A0A373FR61"/>
<evidence type="ECO:0000313" key="1">
    <source>
        <dbReference type="EMBL" id="RGE46638.1"/>
    </source>
</evidence>
<dbReference type="EMBL" id="QURR01000002">
    <property type="protein sequence ID" value="RGE46638.1"/>
    <property type="molecule type" value="Genomic_DNA"/>
</dbReference>
<reference evidence="1 2" key="1">
    <citation type="submission" date="2018-08" db="EMBL/GenBank/DDBJ databases">
        <title>Comamonas testosteroni strain SWCO2.</title>
        <authorList>
            <person name="Jiang N."/>
            <person name="Zhang X.Z."/>
        </authorList>
    </citation>
    <scope>NUCLEOTIDE SEQUENCE [LARGE SCALE GENOMIC DNA]</scope>
    <source>
        <strain evidence="1 2">SWCO2</strain>
    </source>
</reference>
<comment type="caution">
    <text evidence="1">The sequence shown here is derived from an EMBL/GenBank/DDBJ whole genome shotgun (WGS) entry which is preliminary data.</text>
</comment>
<evidence type="ECO:0000313" key="2">
    <source>
        <dbReference type="Proteomes" id="UP000261948"/>
    </source>
</evidence>
<gene>
    <name evidence="1" type="ORF">DZC30_02355</name>
</gene>
<sequence length="88" mass="9260">MRANVFSLNDALALTPAQLVYFYEEHARDTAARRAAAVIDTLAAISAISGTEHVQEHLDSLVAIAAPSSAATDGSYTKGSNNTNVIEI</sequence>
<name>A0A373FR61_COMTE</name>
<accession>A0A373FR61</accession>